<gene>
    <name evidence="2" type="ORF">RDI58_010429</name>
</gene>
<reference evidence="2 3" key="1">
    <citation type="submission" date="2024-02" db="EMBL/GenBank/DDBJ databases">
        <title>de novo genome assembly of Solanum bulbocastanum strain 11H21.</title>
        <authorList>
            <person name="Hosaka A.J."/>
        </authorList>
    </citation>
    <scope>NUCLEOTIDE SEQUENCE [LARGE SCALE GENOMIC DNA]</scope>
    <source>
        <tissue evidence="2">Young leaves</tissue>
    </source>
</reference>
<feature type="compositionally biased region" description="Polar residues" evidence="1">
    <location>
        <begin position="173"/>
        <end position="201"/>
    </location>
</feature>
<feature type="region of interest" description="Disordered" evidence="1">
    <location>
        <begin position="100"/>
        <end position="135"/>
    </location>
</feature>
<evidence type="ECO:0000313" key="2">
    <source>
        <dbReference type="EMBL" id="KAK6791348.1"/>
    </source>
</evidence>
<organism evidence="2 3">
    <name type="scientific">Solanum bulbocastanum</name>
    <name type="common">Wild potato</name>
    <dbReference type="NCBI Taxonomy" id="147425"/>
    <lineage>
        <taxon>Eukaryota</taxon>
        <taxon>Viridiplantae</taxon>
        <taxon>Streptophyta</taxon>
        <taxon>Embryophyta</taxon>
        <taxon>Tracheophyta</taxon>
        <taxon>Spermatophyta</taxon>
        <taxon>Magnoliopsida</taxon>
        <taxon>eudicotyledons</taxon>
        <taxon>Gunneridae</taxon>
        <taxon>Pentapetalae</taxon>
        <taxon>asterids</taxon>
        <taxon>lamiids</taxon>
        <taxon>Solanales</taxon>
        <taxon>Solanaceae</taxon>
        <taxon>Solanoideae</taxon>
        <taxon>Solaneae</taxon>
        <taxon>Solanum</taxon>
    </lineage>
</organism>
<evidence type="ECO:0000256" key="1">
    <source>
        <dbReference type="SAM" id="MobiDB-lite"/>
    </source>
</evidence>
<dbReference type="Proteomes" id="UP001371456">
    <property type="component" value="Unassembled WGS sequence"/>
</dbReference>
<keyword evidence="3" id="KW-1185">Reference proteome</keyword>
<sequence length="279" mass="31684">MTRTVDVVKFADTWICDIAPMARLMLEENKEKARACKVLWNTDVGFEIREGQYRHTVNLTIKPEPEPLVEHWYRKDTFLKAYSHFIQPIPNMKMWPETNNSRIEPLEPKQMPDRPPRNRKKSRDEPRKKYGKMSKQGVKITCSKCKQQGHNKKYCKVGVHTSQPTSHSSQSQFTVGQSSQGSCHLEPTNSYQPGPTRFNQPASATSNSHASSTTVCGDTNSKRARETPSSTTVCGDTRRVKRERETAKTSQPPPFVDTSIPVTRGITNQLPPRTRQTVG</sequence>
<feature type="region of interest" description="Disordered" evidence="1">
    <location>
        <begin position="160"/>
        <end position="279"/>
    </location>
</feature>
<dbReference type="AlphaFoldDB" id="A0AAN8TUW8"/>
<feature type="compositionally biased region" description="Basic and acidic residues" evidence="1">
    <location>
        <begin position="104"/>
        <end position="128"/>
    </location>
</feature>
<dbReference type="EMBL" id="JBANQN010000004">
    <property type="protein sequence ID" value="KAK6791348.1"/>
    <property type="molecule type" value="Genomic_DNA"/>
</dbReference>
<feature type="compositionally biased region" description="Low complexity" evidence="1">
    <location>
        <begin position="202"/>
        <end position="214"/>
    </location>
</feature>
<proteinExistence type="predicted"/>
<feature type="compositionally biased region" description="Low complexity" evidence="1">
    <location>
        <begin position="160"/>
        <end position="172"/>
    </location>
</feature>
<feature type="compositionally biased region" description="Polar residues" evidence="1">
    <location>
        <begin position="265"/>
        <end position="279"/>
    </location>
</feature>
<protein>
    <submittedName>
        <fullName evidence="2">Uncharacterized protein</fullName>
    </submittedName>
</protein>
<comment type="caution">
    <text evidence="2">The sequence shown here is derived from an EMBL/GenBank/DDBJ whole genome shotgun (WGS) entry which is preliminary data.</text>
</comment>
<accession>A0AAN8TUW8</accession>
<name>A0AAN8TUW8_SOLBU</name>
<evidence type="ECO:0000313" key="3">
    <source>
        <dbReference type="Proteomes" id="UP001371456"/>
    </source>
</evidence>
<feature type="compositionally biased region" description="Basic and acidic residues" evidence="1">
    <location>
        <begin position="236"/>
        <end position="247"/>
    </location>
</feature>